<dbReference type="GO" id="GO:0016705">
    <property type="term" value="F:oxidoreductase activity, acting on paired donors, with incorporation or reduction of molecular oxygen"/>
    <property type="evidence" value="ECO:0007669"/>
    <property type="project" value="InterPro"/>
</dbReference>
<evidence type="ECO:0000256" key="10">
    <source>
        <dbReference type="ARBA" id="ARBA00023004"/>
    </source>
</evidence>
<reference evidence="15 16" key="1">
    <citation type="journal article" date="2016" name="Mol. Biol. Evol.">
        <title>Comparative Genomics of Early-Diverging Mushroom-Forming Fungi Provides Insights into the Origins of Lignocellulose Decay Capabilities.</title>
        <authorList>
            <person name="Nagy L.G."/>
            <person name="Riley R."/>
            <person name="Tritt A."/>
            <person name="Adam C."/>
            <person name="Daum C."/>
            <person name="Floudas D."/>
            <person name="Sun H."/>
            <person name="Yadav J.S."/>
            <person name="Pangilinan J."/>
            <person name="Larsson K.H."/>
            <person name="Matsuura K."/>
            <person name="Barry K."/>
            <person name="Labutti K."/>
            <person name="Kuo R."/>
            <person name="Ohm R.A."/>
            <person name="Bhattacharya S.S."/>
            <person name="Shirouzu T."/>
            <person name="Yoshinaga Y."/>
            <person name="Martin F.M."/>
            <person name="Grigoriev I.V."/>
            <person name="Hibbett D.S."/>
        </authorList>
    </citation>
    <scope>NUCLEOTIDE SEQUENCE [LARGE SCALE GENOMIC DNA]</scope>
    <source>
        <strain evidence="15 16">93-53</strain>
    </source>
</reference>
<dbReference type="InterPro" id="IPR017972">
    <property type="entry name" value="Cyt_P450_CS"/>
</dbReference>
<dbReference type="Proteomes" id="UP000076871">
    <property type="component" value="Unassembled WGS sequence"/>
</dbReference>
<keyword evidence="10 13" id="KW-0408">Iron</keyword>
<keyword evidence="11 14" id="KW-0503">Monooxygenase</keyword>
<evidence type="ECO:0000256" key="1">
    <source>
        <dbReference type="ARBA" id="ARBA00001971"/>
    </source>
</evidence>
<dbReference type="PANTHER" id="PTHR46300:SF2">
    <property type="entry name" value="CYTOCHROME P450 MONOOXYGENASE ALNH-RELATED"/>
    <property type="match status" value="1"/>
</dbReference>
<sequence length="524" mass="58887">MGLSIELFIASSLAFSVVLLLLQRNVRWYGLHLPPGPRPIPIIGNAHQMPVKYTQKGLSAWSSLYGDVIYAELFGSSMIILNSMQAAKALLDHRSAKYSDRPRFTLLRELLGWKRISAFLPYDKQWRQHRQWIQAAYNDAKVLTSYRSMQQRETYFLLSELCSSPSQFELHFKRFAGALVLETAYGYRLRSRDDRALCDLIEVTEETSETGTTAAALVDLFPFLKHIPIWMPGAGFKRKALHSRRLILKVTNEPFERVKRELAAGVARQSFVASLLQDPDRAKWPEDHEEDIKGAAAVLYAAGIDTTAIVLSTFLLAMVIHPEIYRKAQEEIDRLVGSQRLPEFEDRDSLPFLECILKEVYRWNPPLPLGITHKLMADDEYRGYHFPGGSMVIGNIWAILHDECLYPKPDTFNPQRFADLDSEAADLADPRKAVFGFGRRICPGRRFADASIWLAIASIVATLDISRARDASGKEIVPTASFVSGIASPPMEFTCEIRPRSEEVSALIGELALDATATDGPLGA</sequence>
<dbReference type="GO" id="GO:0020037">
    <property type="term" value="F:heme binding"/>
    <property type="evidence" value="ECO:0007669"/>
    <property type="project" value="InterPro"/>
</dbReference>
<dbReference type="GO" id="GO:0016020">
    <property type="term" value="C:membrane"/>
    <property type="evidence" value="ECO:0007669"/>
    <property type="project" value="UniProtKB-SubCell"/>
</dbReference>
<feature type="binding site" description="axial binding residue" evidence="13">
    <location>
        <position position="442"/>
    </location>
    <ligand>
        <name>heme</name>
        <dbReference type="ChEBI" id="CHEBI:30413"/>
    </ligand>
    <ligandPart>
        <name>Fe</name>
        <dbReference type="ChEBI" id="CHEBI:18248"/>
    </ligandPart>
</feature>
<dbReference type="InParanoid" id="A0A165BAA2"/>
<protein>
    <submittedName>
        <fullName evidence="15">Cytochrome P450</fullName>
    </submittedName>
</protein>
<dbReference type="GO" id="GO:0004497">
    <property type="term" value="F:monooxygenase activity"/>
    <property type="evidence" value="ECO:0007669"/>
    <property type="project" value="UniProtKB-KW"/>
</dbReference>
<dbReference type="PROSITE" id="PS00086">
    <property type="entry name" value="CYTOCHROME_P450"/>
    <property type="match status" value="1"/>
</dbReference>
<evidence type="ECO:0000256" key="6">
    <source>
        <dbReference type="ARBA" id="ARBA00022692"/>
    </source>
</evidence>
<evidence type="ECO:0000256" key="3">
    <source>
        <dbReference type="ARBA" id="ARBA00005179"/>
    </source>
</evidence>
<evidence type="ECO:0000256" key="9">
    <source>
        <dbReference type="ARBA" id="ARBA00023002"/>
    </source>
</evidence>
<dbReference type="RefSeq" id="XP_040758348.1">
    <property type="nucleotide sequence ID" value="XM_040914773.1"/>
</dbReference>
<gene>
    <name evidence="15" type="ORF">LAESUDRAFT_816424</name>
</gene>
<comment type="pathway">
    <text evidence="3">Secondary metabolite biosynthesis.</text>
</comment>
<evidence type="ECO:0000256" key="7">
    <source>
        <dbReference type="ARBA" id="ARBA00022723"/>
    </source>
</evidence>
<keyword evidence="16" id="KW-1185">Reference proteome</keyword>
<comment type="cofactor">
    <cofactor evidence="1 13">
        <name>heme</name>
        <dbReference type="ChEBI" id="CHEBI:30413"/>
    </cofactor>
</comment>
<dbReference type="InterPro" id="IPR036396">
    <property type="entry name" value="Cyt_P450_sf"/>
</dbReference>
<evidence type="ECO:0000256" key="2">
    <source>
        <dbReference type="ARBA" id="ARBA00004370"/>
    </source>
</evidence>
<dbReference type="STRING" id="1314785.A0A165BAA2"/>
<evidence type="ECO:0000256" key="14">
    <source>
        <dbReference type="RuleBase" id="RU000461"/>
    </source>
</evidence>
<accession>A0A165BAA2</accession>
<comment type="similarity">
    <text evidence="4 14">Belongs to the cytochrome P450 family.</text>
</comment>
<dbReference type="PRINTS" id="PR00463">
    <property type="entry name" value="EP450I"/>
</dbReference>
<dbReference type="SUPFAM" id="SSF48264">
    <property type="entry name" value="Cytochrome P450"/>
    <property type="match status" value="1"/>
</dbReference>
<dbReference type="InterPro" id="IPR050364">
    <property type="entry name" value="Cytochrome_P450_fung"/>
</dbReference>
<dbReference type="AlphaFoldDB" id="A0A165BAA2"/>
<organism evidence="15 16">
    <name type="scientific">Laetiporus sulphureus 93-53</name>
    <dbReference type="NCBI Taxonomy" id="1314785"/>
    <lineage>
        <taxon>Eukaryota</taxon>
        <taxon>Fungi</taxon>
        <taxon>Dikarya</taxon>
        <taxon>Basidiomycota</taxon>
        <taxon>Agaricomycotina</taxon>
        <taxon>Agaricomycetes</taxon>
        <taxon>Polyporales</taxon>
        <taxon>Laetiporus</taxon>
    </lineage>
</organism>
<dbReference type="Pfam" id="PF00067">
    <property type="entry name" value="p450"/>
    <property type="match status" value="1"/>
</dbReference>
<evidence type="ECO:0000256" key="12">
    <source>
        <dbReference type="ARBA" id="ARBA00023136"/>
    </source>
</evidence>
<evidence type="ECO:0000256" key="5">
    <source>
        <dbReference type="ARBA" id="ARBA00022617"/>
    </source>
</evidence>
<dbReference type="CDD" id="cd11065">
    <property type="entry name" value="CYP64-like"/>
    <property type="match status" value="1"/>
</dbReference>
<evidence type="ECO:0000256" key="8">
    <source>
        <dbReference type="ARBA" id="ARBA00022989"/>
    </source>
</evidence>
<keyword evidence="6" id="KW-0812">Transmembrane</keyword>
<dbReference type="Gene3D" id="1.10.630.10">
    <property type="entry name" value="Cytochrome P450"/>
    <property type="match status" value="1"/>
</dbReference>
<proteinExistence type="inferred from homology"/>
<evidence type="ECO:0000256" key="13">
    <source>
        <dbReference type="PIRSR" id="PIRSR602401-1"/>
    </source>
</evidence>
<dbReference type="PANTHER" id="PTHR46300">
    <property type="entry name" value="P450, PUTATIVE (EUROFUNG)-RELATED-RELATED"/>
    <property type="match status" value="1"/>
</dbReference>
<dbReference type="GeneID" id="63831800"/>
<dbReference type="EMBL" id="KV427681">
    <property type="protein sequence ID" value="KZT00608.1"/>
    <property type="molecule type" value="Genomic_DNA"/>
</dbReference>
<evidence type="ECO:0000313" key="16">
    <source>
        <dbReference type="Proteomes" id="UP000076871"/>
    </source>
</evidence>
<dbReference type="PRINTS" id="PR00385">
    <property type="entry name" value="P450"/>
</dbReference>
<keyword evidence="8" id="KW-1133">Transmembrane helix</keyword>
<dbReference type="OrthoDB" id="2789670at2759"/>
<evidence type="ECO:0000256" key="11">
    <source>
        <dbReference type="ARBA" id="ARBA00023033"/>
    </source>
</evidence>
<name>A0A165BAA2_9APHY</name>
<comment type="subcellular location">
    <subcellularLocation>
        <location evidence="2">Membrane</location>
    </subcellularLocation>
</comment>
<evidence type="ECO:0000256" key="4">
    <source>
        <dbReference type="ARBA" id="ARBA00010617"/>
    </source>
</evidence>
<keyword evidence="12" id="KW-0472">Membrane</keyword>
<keyword evidence="7 13" id="KW-0479">Metal-binding</keyword>
<dbReference type="InterPro" id="IPR001128">
    <property type="entry name" value="Cyt_P450"/>
</dbReference>
<dbReference type="InterPro" id="IPR002401">
    <property type="entry name" value="Cyt_P450_E_grp-I"/>
</dbReference>
<dbReference type="GO" id="GO:0005506">
    <property type="term" value="F:iron ion binding"/>
    <property type="evidence" value="ECO:0007669"/>
    <property type="project" value="InterPro"/>
</dbReference>
<evidence type="ECO:0000313" key="15">
    <source>
        <dbReference type="EMBL" id="KZT00608.1"/>
    </source>
</evidence>
<keyword evidence="9 14" id="KW-0560">Oxidoreductase</keyword>
<keyword evidence="5 13" id="KW-0349">Heme</keyword>